<dbReference type="SUPFAM" id="SSF46955">
    <property type="entry name" value="Putative DNA-binding domain"/>
    <property type="match status" value="1"/>
</dbReference>
<dbReference type="KEGG" id="pbo:PACID_14770"/>
<dbReference type="HOGENOM" id="CLU_2635166_0_0_11"/>
<dbReference type="STRING" id="1171373.PACID_14770"/>
<protein>
    <submittedName>
        <fullName evidence="2">HTH_17 domain-containing protein</fullName>
    </submittedName>
</protein>
<evidence type="ECO:0000313" key="3">
    <source>
        <dbReference type="Proteomes" id="UP000000214"/>
    </source>
</evidence>
<reference evidence="2 3" key="1">
    <citation type="journal article" date="2012" name="BMC Genomics">
        <title>The genome sequence of Propionibacterium acidipropionici provides insights into its biotechnological and industrial potential.</title>
        <authorList>
            <person name="Parizzi L.P."/>
            <person name="Grassi M.C."/>
            <person name="Llerena L.A."/>
            <person name="Carazzolle M.F."/>
            <person name="Queiroz V.L."/>
            <person name="Lunardi I."/>
            <person name="Zeidler A.F."/>
            <person name="Teixeira P.J."/>
            <person name="Mieczkowski P."/>
            <person name="Rincones J."/>
            <person name="Pereira G.A."/>
        </authorList>
    </citation>
    <scope>NUCLEOTIDE SEQUENCE [LARGE SCALE GENOMIC DNA]</scope>
    <source>
        <strain evidence="3">ATCC 4875 / DSM 20272 / JCM 6432 / NBRC 12425 / NCIMB 8070</strain>
    </source>
</reference>
<dbReference type="RefSeq" id="WP_015070198.1">
    <property type="nucleotide sequence ID" value="NC_019395.1"/>
</dbReference>
<dbReference type="InterPro" id="IPR009061">
    <property type="entry name" value="DNA-bd_dom_put_sf"/>
</dbReference>
<evidence type="ECO:0000259" key="1">
    <source>
        <dbReference type="Pfam" id="PF12728"/>
    </source>
</evidence>
<feature type="domain" description="Helix-turn-helix" evidence="1">
    <location>
        <begin position="14"/>
        <end position="64"/>
    </location>
</feature>
<proteinExistence type="predicted"/>
<dbReference type="PATRIC" id="fig|1171373.8.peg.1464"/>
<dbReference type="Proteomes" id="UP000000214">
    <property type="component" value="Chromosome"/>
</dbReference>
<dbReference type="InterPro" id="IPR041657">
    <property type="entry name" value="HTH_17"/>
</dbReference>
<accession>K7RSD4</accession>
<organism evidence="2 3">
    <name type="scientific">Acidipropionibacterium acidipropionici (strain ATCC 4875 / DSM 20272 / JCM 6432 / NBRC 12425 / NCIMB 8070 / 4)</name>
    <name type="common">Propionibacterium acidipropionici</name>
    <dbReference type="NCBI Taxonomy" id="1171373"/>
    <lineage>
        <taxon>Bacteria</taxon>
        <taxon>Bacillati</taxon>
        <taxon>Actinomycetota</taxon>
        <taxon>Actinomycetes</taxon>
        <taxon>Propionibacteriales</taxon>
        <taxon>Propionibacteriaceae</taxon>
        <taxon>Acidipropionibacterium</taxon>
    </lineage>
</organism>
<evidence type="ECO:0000313" key="2">
    <source>
        <dbReference type="EMBL" id="AFV89291.1"/>
    </source>
</evidence>
<sequence length="77" mass="8525">MSHLDTMLNGQPDVLTLGAVAELLHRDRRTIRRAIESGELVAYRLGGDGAWMILREDLRDTLKRGGTLTPPGRTDTP</sequence>
<dbReference type="EMBL" id="CP003493">
    <property type="protein sequence ID" value="AFV89291.1"/>
    <property type="molecule type" value="Genomic_DNA"/>
</dbReference>
<dbReference type="Pfam" id="PF12728">
    <property type="entry name" value="HTH_17"/>
    <property type="match status" value="1"/>
</dbReference>
<dbReference type="AlphaFoldDB" id="K7RSD4"/>
<gene>
    <name evidence="2" type="ordered locus">PACID_14770</name>
</gene>
<name>K7RSD4_ACIA4</name>